<protein>
    <submittedName>
        <fullName evidence="1">Uncharacterized protein</fullName>
    </submittedName>
</protein>
<proteinExistence type="predicted"/>
<reference evidence="1 2" key="1">
    <citation type="journal article" date="2019" name="PLoS ONE">
        <title>Genomic analyses reveal an absence of contemporary introgressive admixture between fin whales and blue whales, despite known hybrids.</title>
        <authorList>
            <person name="Westbury M.V."/>
            <person name="Petersen B."/>
            <person name="Lorenzen E.D."/>
        </authorList>
    </citation>
    <scope>NUCLEOTIDE SEQUENCE [LARGE SCALE GENOMIC DNA]</scope>
    <source>
        <strain evidence="1">FinWhale-01</strain>
    </source>
</reference>
<sequence length="274" mass="30645">MAYIIALLSEKGYVSLWQRTSNLVRVKIQELFPPPVLTANTIWPTKESLVTLTCETPLSPQSQMPNFNFTSSEMVMLEQLPKAPDHCQVERRLRVFLVQGTEVTSCVWKQRQRFQIYVQTLMFPRVKPHLLSPIHTGIPVSCVSMETLPPKGRRRGHHLFLTQRGRGREGEFGDKNLAFPGSRVGQAGGYYSTADNSYGLIQSEAVNITVRSPVCRPVLTLRAPGAQAVVGNVMELPREARRGSPPSCTGFAMRMSAWGPARPHLEEEDPSFSL</sequence>
<gene>
    <name evidence="1" type="ORF">E2I00_014120</name>
</gene>
<evidence type="ECO:0000313" key="1">
    <source>
        <dbReference type="EMBL" id="KAB0402294.1"/>
    </source>
</evidence>
<comment type="caution">
    <text evidence="1">The sequence shown here is derived from an EMBL/GenBank/DDBJ whole genome shotgun (WGS) entry which is preliminary data.</text>
</comment>
<dbReference type="AlphaFoldDB" id="A0A6A1Q4S8"/>
<dbReference type="EMBL" id="SGJD01001021">
    <property type="protein sequence ID" value="KAB0402294.1"/>
    <property type="molecule type" value="Genomic_DNA"/>
</dbReference>
<name>A0A6A1Q4S8_BALPH</name>
<evidence type="ECO:0000313" key="2">
    <source>
        <dbReference type="Proteomes" id="UP000437017"/>
    </source>
</evidence>
<accession>A0A6A1Q4S8</accession>
<keyword evidence="2" id="KW-1185">Reference proteome</keyword>
<dbReference type="Proteomes" id="UP000437017">
    <property type="component" value="Unassembled WGS sequence"/>
</dbReference>
<organism evidence="1 2">
    <name type="scientific">Balaenoptera physalus</name>
    <name type="common">Fin whale</name>
    <name type="synonym">Balaena physalus</name>
    <dbReference type="NCBI Taxonomy" id="9770"/>
    <lineage>
        <taxon>Eukaryota</taxon>
        <taxon>Metazoa</taxon>
        <taxon>Chordata</taxon>
        <taxon>Craniata</taxon>
        <taxon>Vertebrata</taxon>
        <taxon>Euteleostomi</taxon>
        <taxon>Mammalia</taxon>
        <taxon>Eutheria</taxon>
        <taxon>Laurasiatheria</taxon>
        <taxon>Artiodactyla</taxon>
        <taxon>Whippomorpha</taxon>
        <taxon>Cetacea</taxon>
        <taxon>Mysticeti</taxon>
        <taxon>Balaenopteridae</taxon>
        <taxon>Balaenoptera</taxon>
    </lineage>
</organism>